<dbReference type="InterPro" id="IPR003482">
    <property type="entry name" value="Whib"/>
</dbReference>
<gene>
    <name evidence="11" type="primary">whiB</name>
    <name evidence="14" type="ORF">C5U48_12800</name>
</gene>
<dbReference type="InterPro" id="IPR034768">
    <property type="entry name" value="4FE4S_WBL"/>
</dbReference>
<comment type="caution">
    <text evidence="14">The sequence shown here is derived from an EMBL/GenBank/DDBJ whole genome shotgun (WGS) entry which is preliminary data.</text>
</comment>
<feature type="binding site" evidence="11">
    <location>
        <position position="42"/>
    </location>
    <ligand>
        <name>[4Fe-4S] cluster</name>
        <dbReference type="ChEBI" id="CHEBI:49883"/>
    </ligand>
</feature>
<dbReference type="GO" id="GO:0046872">
    <property type="term" value="F:metal ion binding"/>
    <property type="evidence" value="ECO:0007669"/>
    <property type="project" value="UniProtKB-KW"/>
</dbReference>
<sequence>MTFADALLNREVWTDQAPCAQTDPDAFFPDKGGTTRHAKTVCRACPVRAECLQYALDNDERYGVWGGLSERELRRVRAGENVIPTAGARGGRPPKNRRAEEVARAS</sequence>
<evidence type="ECO:0000256" key="6">
    <source>
        <dbReference type="ARBA" id="ARBA00023014"/>
    </source>
</evidence>
<evidence type="ECO:0000256" key="10">
    <source>
        <dbReference type="ARBA" id="ARBA00023163"/>
    </source>
</evidence>
<name>A0A9X7IM46_9MYCO</name>
<feature type="domain" description="4Fe-4S Wbl-type" evidence="13">
    <location>
        <begin position="18"/>
        <end position="75"/>
    </location>
</feature>
<dbReference type="PANTHER" id="PTHR38839:SF4">
    <property type="entry name" value="TRANSCRIPTIONAL REGULATOR WHIB"/>
    <property type="match status" value="1"/>
</dbReference>
<protein>
    <recommendedName>
        <fullName evidence="11">Transcriptional regulator WhiB</fullName>
    </recommendedName>
</protein>
<evidence type="ECO:0000256" key="8">
    <source>
        <dbReference type="ARBA" id="ARBA00023125"/>
    </source>
</evidence>
<evidence type="ECO:0000259" key="13">
    <source>
        <dbReference type="PROSITE" id="PS51674"/>
    </source>
</evidence>
<feature type="binding site" evidence="11">
    <location>
        <position position="51"/>
    </location>
    <ligand>
        <name>[4Fe-4S] cluster</name>
        <dbReference type="ChEBI" id="CHEBI:49883"/>
    </ligand>
</feature>
<dbReference type="Proteomes" id="UP000237911">
    <property type="component" value="Unassembled WGS sequence"/>
</dbReference>
<keyword evidence="4 11" id="KW-0479">Metal-binding</keyword>
<evidence type="ECO:0000313" key="15">
    <source>
        <dbReference type="Proteomes" id="UP000237911"/>
    </source>
</evidence>
<keyword evidence="5 11" id="KW-0408">Iron</keyword>
<organism evidence="14 15">
    <name type="scientific">Mycolicibacter virginiensis</name>
    <dbReference type="NCBI Taxonomy" id="1795032"/>
    <lineage>
        <taxon>Bacteria</taxon>
        <taxon>Bacillati</taxon>
        <taxon>Actinomycetota</taxon>
        <taxon>Actinomycetes</taxon>
        <taxon>Mycobacteriales</taxon>
        <taxon>Mycobacteriaceae</taxon>
        <taxon>Mycolicibacter</taxon>
    </lineage>
</organism>
<dbReference type="HAMAP" id="MF_01479">
    <property type="entry name" value="WhiB"/>
    <property type="match status" value="1"/>
</dbReference>
<evidence type="ECO:0000256" key="3">
    <source>
        <dbReference type="ARBA" id="ARBA00022485"/>
    </source>
</evidence>
<feature type="compositionally biased region" description="Basic and acidic residues" evidence="12">
    <location>
        <begin position="97"/>
        <end position="106"/>
    </location>
</feature>
<comment type="similarity">
    <text evidence="2 11">Belongs to the WhiB family.</text>
</comment>
<feature type="region of interest" description="Disordered" evidence="12">
    <location>
        <begin position="84"/>
        <end position="106"/>
    </location>
</feature>
<keyword evidence="11" id="KW-0963">Cytoplasm</keyword>
<keyword evidence="3 11" id="KW-0004">4Fe-4S</keyword>
<evidence type="ECO:0000256" key="11">
    <source>
        <dbReference type="HAMAP-Rule" id="MF_01479"/>
    </source>
</evidence>
<dbReference type="EMBL" id="PUEV01000056">
    <property type="protein sequence ID" value="PQM51801.1"/>
    <property type="molecule type" value="Genomic_DNA"/>
</dbReference>
<evidence type="ECO:0000313" key="14">
    <source>
        <dbReference type="EMBL" id="PQM51801.1"/>
    </source>
</evidence>
<evidence type="ECO:0000256" key="1">
    <source>
        <dbReference type="ARBA" id="ARBA00004496"/>
    </source>
</evidence>
<dbReference type="GO" id="GO:0003677">
    <property type="term" value="F:DNA binding"/>
    <property type="evidence" value="ECO:0007669"/>
    <property type="project" value="UniProtKB-UniRule"/>
</dbReference>
<dbReference type="GO" id="GO:0045454">
    <property type="term" value="P:cell redox homeostasis"/>
    <property type="evidence" value="ECO:0007669"/>
    <property type="project" value="TreeGrafter"/>
</dbReference>
<dbReference type="Pfam" id="PF02467">
    <property type="entry name" value="Whib"/>
    <property type="match status" value="1"/>
</dbReference>
<comment type="PTM">
    <text evidence="11">The Fe-S cluster can be nitrosylated by nitric oxide (NO).</text>
</comment>
<keyword evidence="8 11" id="KW-0238">DNA-binding</keyword>
<accession>A0A9X7IM46</accession>
<comment type="PTM">
    <text evidence="11">Upon Fe-S cluster removal intramolecular disulfide bonds are formed.</text>
</comment>
<evidence type="ECO:0000256" key="7">
    <source>
        <dbReference type="ARBA" id="ARBA00023015"/>
    </source>
</evidence>
<feature type="binding site" evidence="11">
    <location>
        <position position="45"/>
    </location>
    <ligand>
        <name>[4Fe-4S] cluster</name>
        <dbReference type="ChEBI" id="CHEBI:49883"/>
    </ligand>
</feature>
<dbReference type="GO" id="GO:0035731">
    <property type="term" value="F:dinitrosyl-iron complex binding"/>
    <property type="evidence" value="ECO:0007669"/>
    <property type="project" value="UniProtKB-UniRule"/>
</dbReference>
<keyword evidence="6 11" id="KW-0411">Iron-sulfur</keyword>
<dbReference type="GO" id="GO:0005737">
    <property type="term" value="C:cytoplasm"/>
    <property type="evidence" value="ECO:0007669"/>
    <property type="project" value="UniProtKB-SubCell"/>
</dbReference>
<evidence type="ECO:0000256" key="12">
    <source>
        <dbReference type="SAM" id="MobiDB-lite"/>
    </source>
</evidence>
<comment type="function">
    <text evidence="11">Acts as a transcriptional regulator. Probably redox-responsive. The apo- but not holo-form probably binds DNA.</text>
</comment>
<evidence type="ECO:0000256" key="4">
    <source>
        <dbReference type="ARBA" id="ARBA00022723"/>
    </source>
</evidence>
<dbReference type="GO" id="GO:0047134">
    <property type="term" value="F:protein-disulfide reductase [NAD(P)H] activity"/>
    <property type="evidence" value="ECO:0007669"/>
    <property type="project" value="TreeGrafter"/>
</dbReference>
<proteinExistence type="inferred from homology"/>
<comment type="cofactor">
    <cofactor evidence="11">
        <name>[4Fe-4S] cluster</name>
        <dbReference type="ChEBI" id="CHEBI:49883"/>
    </cofactor>
    <text evidence="11">Binds 1 [4Fe-4S] cluster per subunit. Following nitrosylation of the [4Fe-4S] cluster binds 1 [4Fe-8(NO)] cluster per subunit.</text>
</comment>
<keyword evidence="10 11" id="KW-0804">Transcription</keyword>
<evidence type="ECO:0000256" key="2">
    <source>
        <dbReference type="ARBA" id="ARBA00006597"/>
    </source>
</evidence>
<comment type="subcellular location">
    <subcellularLocation>
        <location evidence="1 11">Cytoplasm</location>
    </subcellularLocation>
</comment>
<dbReference type="GO" id="GO:0045892">
    <property type="term" value="P:negative regulation of DNA-templated transcription"/>
    <property type="evidence" value="ECO:0007669"/>
    <property type="project" value="TreeGrafter"/>
</dbReference>
<evidence type="ECO:0000256" key="5">
    <source>
        <dbReference type="ARBA" id="ARBA00023004"/>
    </source>
</evidence>
<keyword evidence="9 11" id="KW-1015">Disulfide bond</keyword>
<dbReference type="PANTHER" id="PTHR38839">
    <property type="entry name" value="TRANSCRIPTIONAL REGULATOR WHID-RELATED"/>
    <property type="match status" value="1"/>
</dbReference>
<feature type="binding site" evidence="11">
    <location>
        <position position="19"/>
    </location>
    <ligand>
        <name>[4Fe-4S] cluster</name>
        <dbReference type="ChEBI" id="CHEBI:49883"/>
    </ligand>
</feature>
<dbReference type="GO" id="GO:0051539">
    <property type="term" value="F:4 iron, 4 sulfur cluster binding"/>
    <property type="evidence" value="ECO:0007669"/>
    <property type="project" value="UniProtKB-UniRule"/>
</dbReference>
<dbReference type="PROSITE" id="PS51674">
    <property type="entry name" value="4FE4S_WBL"/>
    <property type="match status" value="1"/>
</dbReference>
<keyword evidence="7 11" id="KW-0805">Transcription regulation</keyword>
<evidence type="ECO:0000256" key="9">
    <source>
        <dbReference type="ARBA" id="ARBA00023157"/>
    </source>
</evidence>
<dbReference type="AlphaFoldDB" id="A0A9X7IM46"/>
<keyword evidence="15" id="KW-1185">Reference proteome</keyword>
<reference evidence="14 15" key="1">
    <citation type="submission" date="2018-02" db="EMBL/GenBank/DDBJ databases">
        <title>Draft genome sequence of Mycobacterium virginiense isolated from mud of a swine farm in Japan.</title>
        <authorList>
            <person name="Ohya K."/>
        </authorList>
    </citation>
    <scope>NUCLEOTIDE SEQUENCE [LARGE SCALE GENOMIC DNA]</scope>
    <source>
        <strain evidence="14 15">GF75</strain>
    </source>
</reference>